<dbReference type="GO" id="GO:0042549">
    <property type="term" value="P:photosystem II stabilization"/>
    <property type="evidence" value="ECO:0007669"/>
    <property type="project" value="InterPro"/>
</dbReference>
<dbReference type="GO" id="GO:0015979">
    <property type="term" value="P:photosynthesis"/>
    <property type="evidence" value="ECO:0007669"/>
    <property type="project" value="InterPro"/>
</dbReference>
<dbReference type="Proteomes" id="UP000583929">
    <property type="component" value="Unassembled WGS sequence"/>
</dbReference>
<evidence type="ECO:0000313" key="3">
    <source>
        <dbReference type="EMBL" id="KAF4403553.1"/>
    </source>
</evidence>
<proteinExistence type="predicted"/>
<feature type="transmembrane region" description="Helical" evidence="1">
    <location>
        <begin position="6"/>
        <end position="28"/>
    </location>
</feature>
<name>A0A7J6I7K7_CANSA</name>
<evidence type="ECO:0000313" key="2">
    <source>
        <dbReference type="EMBL" id="KAF4348583.1"/>
    </source>
</evidence>
<evidence type="ECO:0000313" key="4">
    <source>
        <dbReference type="Proteomes" id="UP000525078"/>
    </source>
</evidence>
<dbReference type="InterPro" id="IPR036512">
    <property type="entry name" value="PSII_PsbZ_sf"/>
</dbReference>
<gene>
    <name evidence="2" type="ORF">F8388_018975</name>
    <name evidence="3" type="ORF">G4B88_002406</name>
</gene>
<dbReference type="Proteomes" id="UP000525078">
    <property type="component" value="Unassembled WGS sequence"/>
</dbReference>
<keyword evidence="1" id="KW-1133">Transmembrane helix</keyword>
<accession>A0A7J6I7K7</accession>
<keyword evidence="1" id="KW-0472">Membrane</keyword>
<evidence type="ECO:0000256" key="1">
    <source>
        <dbReference type="SAM" id="Phobius"/>
    </source>
</evidence>
<dbReference type="SUPFAM" id="SSF161055">
    <property type="entry name" value="PsbZ-like"/>
    <property type="match status" value="1"/>
</dbReference>
<comment type="caution">
    <text evidence="3">The sequence shown here is derived from an EMBL/GenBank/DDBJ whole genome shotgun (WGS) entry which is preliminary data.</text>
</comment>
<protein>
    <submittedName>
        <fullName evidence="3">Uncharacterized protein</fullName>
    </submittedName>
</protein>
<keyword evidence="5" id="KW-1185">Reference proteome</keyword>
<dbReference type="AlphaFoldDB" id="A0A7J6I7K7"/>
<keyword evidence="1" id="KW-0812">Transmembrane</keyword>
<dbReference type="EMBL" id="JAATIP010000439">
    <property type="protein sequence ID" value="KAF4348583.1"/>
    <property type="molecule type" value="Genomic_DNA"/>
</dbReference>
<dbReference type="EMBL" id="JAATIQ010000003">
    <property type="protein sequence ID" value="KAF4403553.1"/>
    <property type="molecule type" value="Genomic_DNA"/>
</dbReference>
<dbReference type="GO" id="GO:0009539">
    <property type="term" value="C:photosystem II reaction center"/>
    <property type="evidence" value="ECO:0007669"/>
    <property type="project" value="InterPro"/>
</dbReference>
<reference evidence="4 5" key="1">
    <citation type="journal article" date="2020" name="bioRxiv">
        <title>Sequence and annotation of 42 cannabis genomes reveals extensive copy number variation in cannabinoid synthesis and pathogen resistance genes.</title>
        <authorList>
            <person name="Mckernan K.J."/>
            <person name="Helbert Y."/>
            <person name="Kane L.T."/>
            <person name="Ebling H."/>
            <person name="Zhang L."/>
            <person name="Liu B."/>
            <person name="Eaton Z."/>
            <person name="Mclaughlin S."/>
            <person name="Kingan S."/>
            <person name="Baybayan P."/>
            <person name="Concepcion G."/>
            <person name="Jordan M."/>
            <person name="Riva A."/>
            <person name="Barbazuk W."/>
            <person name="Harkins T."/>
        </authorList>
    </citation>
    <scope>NUCLEOTIDE SEQUENCE [LARGE SCALE GENOMIC DNA]</scope>
    <source>
        <strain evidence="4 5">cv. Jamaican Lion 4</strain>
        <strain evidence="3">Father</strain>
        <strain evidence="2">Mother</strain>
        <tissue evidence="3">Leaf</tissue>
    </source>
</reference>
<dbReference type="Gene3D" id="1.10.287.740">
    <property type="entry name" value="Photosystem II PsbZ, reaction centre"/>
    <property type="match status" value="1"/>
</dbReference>
<sequence>MTIAFQLPVFALIATSSILLISVLVVFAQEHPLLILKRRFENIFILTPRERCTGVPIVKSKFLRFEFEQQPETAANTP</sequence>
<organism evidence="3 5">
    <name type="scientific">Cannabis sativa</name>
    <name type="common">Hemp</name>
    <name type="synonym">Marijuana</name>
    <dbReference type="NCBI Taxonomy" id="3483"/>
    <lineage>
        <taxon>Eukaryota</taxon>
        <taxon>Viridiplantae</taxon>
        <taxon>Streptophyta</taxon>
        <taxon>Embryophyta</taxon>
        <taxon>Tracheophyta</taxon>
        <taxon>Spermatophyta</taxon>
        <taxon>Magnoliopsida</taxon>
        <taxon>eudicotyledons</taxon>
        <taxon>Gunneridae</taxon>
        <taxon>Pentapetalae</taxon>
        <taxon>rosids</taxon>
        <taxon>fabids</taxon>
        <taxon>Rosales</taxon>
        <taxon>Cannabaceae</taxon>
        <taxon>Cannabis</taxon>
    </lineage>
</organism>
<evidence type="ECO:0000313" key="5">
    <source>
        <dbReference type="Proteomes" id="UP000583929"/>
    </source>
</evidence>